<dbReference type="PANTHER" id="PTHR43818:SF3">
    <property type="entry name" value="OXIDOREDUCTASE-RELATED"/>
    <property type="match status" value="1"/>
</dbReference>
<evidence type="ECO:0000313" key="4">
    <source>
        <dbReference type="Proteomes" id="UP000245468"/>
    </source>
</evidence>
<sequence>MKENQDRRSFLKNTGLIAAASAFPYIWTNSEKHSSFIPTKKAGDKVNLACIGIGNQGGSDVMSFHKTGLANFVAFCDVDMGAPQTLEVLQKFPDVPRFQDFRTMFDKMGNQIDAVAIGVPDHAHFAITMMALGLGKHVYVEKPMARTFNEVELMMKAAKKHSKLVTQMGNQGHSEANYFQFKAYKDAGIIKDVTAITAHMNSARRWHGWNTQIKSFPPAEAIPSSLDWDIWMGVTQPHDYNKDFVNGQWRCWFDYGLGALGDWGAHIIDTAHQFLDLGLPTEINMLRADGHNPYFYPQSSTILFKFPERGTMPPVDITWYDGINNIPPVPQGYGVTELDPNIPPASNGKIQPAKLNPGKIIYSKDLTFKGGSHGSTLSIIPPEQAKDMASKLPEVPKSPSNHYANFLKACMGQEETRSPFAIAGPLSQVFSLGCMAQKLNTKLIFDPKTKQITNNALANSLLKGAAPRKGWEQYYKV</sequence>
<dbReference type="InterPro" id="IPR043906">
    <property type="entry name" value="Gfo/Idh/MocA_OxRdtase_bact_C"/>
</dbReference>
<proteinExistence type="predicted"/>
<name>A0A2S2DT81_9BACT</name>
<dbReference type="InterPro" id="IPR036291">
    <property type="entry name" value="NAD(P)-bd_dom_sf"/>
</dbReference>
<dbReference type="InterPro" id="IPR050463">
    <property type="entry name" value="Gfo/Idh/MocA_oxidrdct_glycsds"/>
</dbReference>
<dbReference type="OrthoDB" id="9763611at2"/>
<protein>
    <recommendedName>
        <fullName evidence="5">Gfo/Idh/MocA family oxidoreductase</fullName>
    </recommendedName>
</protein>
<evidence type="ECO:0000259" key="1">
    <source>
        <dbReference type="Pfam" id="PF01408"/>
    </source>
</evidence>
<dbReference type="RefSeq" id="WP_109322344.1">
    <property type="nucleotide sequence ID" value="NZ_CP029346.1"/>
</dbReference>
<dbReference type="EMBL" id="CP029346">
    <property type="protein sequence ID" value="AWL08603.1"/>
    <property type="molecule type" value="Genomic_DNA"/>
</dbReference>
<evidence type="ECO:0000259" key="2">
    <source>
        <dbReference type="Pfam" id="PF19051"/>
    </source>
</evidence>
<dbReference type="InterPro" id="IPR006311">
    <property type="entry name" value="TAT_signal"/>
</dbReference>
<dbReference type="Pfam" id="PF19051">
    <property type="entry name" value="GFO_IDH_MocA_C2"/>
    <property type="match status" value="1"/>
</dbReference>
<accession>A0A2S2DT81</accession>
<feature type="domain" description="Gfo/Idh/MocA-like oxidoreductase N-terminal" evidence="1">
    <location>
        <begin position="47"/>
        <end position="166"/>
    </location>
</feature>
<dbReference type="InterPro" id="IPR000683">
    <property type="entry name" value="Gfo/Idh/MocA-like_OxRdtase_N"/>
</dbReference>
<dbReference type="PROSITE" id="PS51318">
    <property type="entry name" value="TAT"/>
    <property type="match status" value="1"/>
</dbReference>
<dbReference type="SUPFAM" id="SSF55347">
    <property type="entry name" value="Glyceraldehyde-3-phosphate dehydrogenase-like, C-terminal domain"/>
    <property type="match status" value="1"/>
</dbReference>
<organism evidence="3 4">
    <name type="scientific">Aquirufa nivalisilvae</name>
    <dbReference type="NCBI Taxonomy" id="2516557"/>
    <lineage>
        <taxon>Bacteria</taxon>
        <taxon>Pseudomonadati</taxon>
        <taxon>Bacteroidota</taxon>
        <taxon>Cytophagia</taxon>
        <taxon>Cytophagales</taxon>
        <taxon>Flectobacillaceae</taxon>
        <taxon>Aquirufa</taxon>
    </lineage>
</organism>
<dbReference type="SUPFAM" id="SSF51735">
    <property type="entry name" value="NAD(P)-binding Rossmann-fold domains"/>
    <property type="match status" value="1"/>
</dbReference>
<dbReference type="Proteomes" id="UP000245468">
    <property type="component" value="Chromosome"/>
</dbReference>
<dbReference type="KEGG" id="psez:HME7025_00732"/>
<keyword evidence="4" id="KW-1185">Reference proteome</keyword>
<dbReference type="GO" id="GO:0000166">
    <property type="term" value="F:nucleotide binding"/>
    <property type="evidence" value="ECO:0007669"/>
    <property type="project" value="InterPro"/>
</dbReference>
<dbReference type="Gene3D" id="3.30.360.10">
    <property type="entry name" value="Dihydrodipicolinate Reductase, domain 2"/>
    <property type="match status" value="1"/>
</dbReference>
<evidence type="ECO:0000313" key="3">
    <source>
        <dbReference type="EMBL" id="AWL08603.1"/>
    </source>
</evidence>
<reference evidence="4" key="1">
    <citation type="submission" date="2018-05" db="EMBL/GenBank/DDBJ databases">
        <title>Pseudarcicella sp. HME7025 Genome sequencing and assembly.</title>
        <authorList>
            <person name="Kim H."/>
            <person name="Kang H."/>
            <person name="Joh K."/>
        </authorList>
    </citation>
    <scope>NUCLEOTIDE SEQUENCE [LARGE SCALE GENOMIC DNA]</scope>
    <source>
        <strain evidence="4">HME7025</strain>
    </source>
</reference>
<dbReference type="Pfam" id="PF01408">
    <property type="entry name" value="GFO_IDH_MocA"/>
    <property type="match status" value="1"/>
</dbReference>
<dbReference type="AlphaFoldDB" id="A0A2S2DT81"/>
<dbReference type="PANTHER" id="PTHR43818">
    <property type="entry name" value="BCDNA.GH03377"/>
    <property type="match status" value="1"/>
</dbReference>
<evidence type="ECO:0008006" key="5">
    <source>
        <dbReference type="Google" id="ProtNLM"/>
    </source>
</evidence>
<gene>
    <name evidence="3" type="ORF">HME7025_00732</name>
</gene>
<feature type="domain" description="Gfo/Idh/MocA-like oxidoreductase bacterial type C-terminal" evidence="2">
    <location>
        <begin position="217"/>
        <end position="276"/>
    </location>
</feature>
<dbReference type="Gene3D" id="3.40.50.720">
    <property type="entry name" value="NAD(P)-binding Rossmann-like Domain"/>
    <property type="match status" value="1"/>
</dbReference>